<organism evidence="2 3">
    <name type="scientific">Parafrankia soli</name>
    <dbReference type="NCBI Taxonomy" id="2599596"/>
    <lineage>
        <taxon>Bacteria</taxon>
        <taxon>Bacillati</taxon>
        <taxon>Actinomycetota</taxon>
        <taxon>Actinomycetes</taxon>
        <taxon>Frankiales</taxon>
        <taxon>Frankiaceae</taxon>
        <taxon>Parafrankia</taxon>
    </lineage>
</organism>
<sequence>MTGELMGRAGQLMLAALTLSNETTMIVFTILVAFLFLAWVISSDARTRRLSNLMRSRNGGARR</sequence>
<dbReference type="Proteomes" id="UP000179769">
    <property type="component" value="Unassembled WGS sequence"/>
</dbReference>
<name>A0A1S1Q975_9ACTN</name>
<dbReference type="AlphaFoldDB" id="A0A1S1Q975"/>
<proteinExistence type="predicted"/>
<protein>
    <submittedName>
        <fullName evidence="2">Uncharacterized protein</fullName>
    </submittedName>
</protein>
<dbReference type="RefSeq" id="WP_071063020.1">
    <property type="nucleotide sequence ID" value="NZ_MAXA01000182.1"/>
</dbReference>
<keyword evidence="3" id="KW-1185">Reference proteome</keyword>
<feature type="transmembrane region" description="Helical" evidence="1">
    <location>
        <begin position="23"/>
        <end position="41"/>
    </location>
</feature>
<accession>A0A1S1Q975</accession>
<evidence type="ECO:0000313" key="2">
    <source>
        <dbReference type="EMBL" id="OHV30041.1"/>
    </source>
</evidence>
<keyword evidence="1" id="KW-1133">Transmembrane helix</keyword>
<evidence type="ECO:0000313" key="3">
    <source>
        <dbReference type="Proteomes" id="UP000179769"/>
    </source>
</evidence>
<keyword evidence="1" id="KW-0812">Transmembrane</keyword>
<dbReference type="EMBL" id="MAXA01000182">
    <property type="protein sequence ID" value="OHV30041.1"/>
    <property type="molecule type" value="Genomic_DNA"/>
</dbReference>
<comment type="caution">
    <text evidence="2">The sequence shown here is derived from an EMBL/GenBank/DDBJ whole genome shotgun (WGS) entry which is preliminary data.</text>
</comment>
<keyword evidence="1" id="KW-0472">Membrane</keyword>
<reference evidence="3" key="1">
    <citation type="submission" date="2016-07" db="EMBL/GenBank/DDBJ databases">
        <title>Frankia sp. NRRL B-16219 Genome sequencing.</title>
        <authorList>
            <person name="Ghodhbane-Gtari F."/>
            <person name="Swanson E."/>
            <person name="Gueddou A."/>
            <person name="Louati M."/>
            <person name="Nouioui I."/>
            <person name="Hezbri K."/>
            <person name="Abebe-Akele F."/>
            <person name="Simpson S."/>
            <person name="Morris K."/>
            <person name="Thomas K."/>
            <person name="Gtari M."/>
            <person name="Tisa L.S."/>
        </authorList>
    </citation>
    <scope>NUCLEOTIDE SEQUENCE [LARGE SCALE GENOMIC DNA]</scope>
    <source>
        <strain evidence="3">NRRL B-16219</strain>
    </source>
</reference>
<evidence type="ECO:0000256" key="1">
    <source>
        <dbReference type="SAM" id="Phobius"/>
    </source>
</evidence>
<gene>
    <name evidence="2" type="ORF">BBK14_34045</name>
</gene>